<keyword evidence="4" id="KW-0804">Transcription</keyword>
<dbReference type="Gene3D" id="3.40.190.10">
    <property type="entry name" value="Periplasmic binding protein-like II"/>
    <property type="match status" value="2"/>
</dbReference>
<feature type="domain" description="HTH lysR-type" evidence="5">
    <location>
        <begin position="6"/>
        <end position="63"/>
    </location>
</feature>
<dbReference type="Proteomes" id="UP000318405">
    <property type="component" value="Unassembled WGS sequence"/>
</dbReference>
<reference evidence="6 7" key="1">
    <citation type="submission" date="2019-07" db="EMBL/GenBank/DDBJ databases">
        <title>Qingshengfaniella alkalisoli gen. nov., sp. nov., isolated from saline soil.</title>
        <authorList>
            <person name="Xu L."/>
            <person name="Huang X.-X."/>
            <person name="Sun J.-Q."/>
        </authorList>
    </citation>
    <scope>NUCLEOTIDE SEQUENCE [LARGE SCALE GENOMIC DNA]</scope>
    <source>
        <strain evidence="6 7">DSM 27279</strain>
    </source>
</reference>
<dbReference type="PANTHER" id="PTHR30118:SF15">
    <property type="entry name" value="TRANSCRIPTIONAL REGULATORY PROTEIN"/>
    <property type="match status" value="1"/>
</dbReference>
<accession>A0A556AL66</accession>
<keyword evidence="3" id="KW-0238">DNA-binding</keyword>
<proteinExistence type="inferred from homology"/>
<organism evidence="6 7">
    <name type="scientific">Verticiella sediminum</name>
    <dbReference type="NCBI Taxonomy" id="1247510"/>
    <lineage>
        <taxon>Bacteria</taxon>
        <taxon>Pseudomonadati</taxon>
        <taxon>Pseudomonadota</taxon>
        <taxon>Betaproteobacteria</taxon>
        <taxon>Burkholderiales</taxon>
        <taxon>Alcaligenaceae</taxon>
        <taxon>Verticiella</taxon>
    </lineage>
</organism>
<dbReference type="InterPro" id="IPR050389">
    <property type="entry name" value="LysR-type_TF"/>
</dbReference>
<dbReference type="Pfam" id="PF00126">
    <property type="entry name" value="HTH_1"/>
    <property type="match status" value="1"/>
</dbReference>
<protein>
    <submittedName>
        <fullName evidence="6">LysR family transcriptional regulator</fullName>
    </submittedName>
</protein>
<dbReference type="SUPFAM" id="SSF53850">
    <property type="entry name" value="Periplasmic binding protein-like II"/>
    <property type="match status" value="1"/>
</dbReference>
<dbReference type="GO" id="GO:0003700">
    <property type="term" value="F:DNA-binding transcription factor activity"/>
    <property type="evidence" value="ECO:0007669"/>
    <property type="project" value="InterPro"/>
</dbReference>
<dbReference type="InterPro" id="IPR000847">
    <property type="entry name" value="LysR_HTH_N"/>
</dbReference>
<dbReference type="AlphaFoldDB" id="A0A556AL66"/>
<gene>
    <name evidence="6" type="ORF">FOZ76_13660</name>
</gene>
<dbReference type="CDD" id="cd08459">
    <property type="entry name" value="PBP2_DntR_NahR_LinR_like"/>
    <property type="match status" value="1"/>
</dbReference>
<dbReference type="Gene3D" id="1.10.10.10">
    <property type="entry name" value="Winged helix-like DNA-binding domain superfamily/Winged helix DNA-binding domain"/>
    <property type="match status" value="1"/>
</dbReference>
<dbReference type="EMBL" id="VLTJ01000027">
    <property type="protein sequence ID" value="TSH93619.1"/>
    <property type="molecule type" value="Genomic_DNA"/>
</dbReference>
<dbReference type="InterPro" id="IPR005119">
    <property type="entry name" value="LysR_subst-bd"/>
</dbReference>
<comment type="similarity">
    <text evidence="1">Belongs to the LysR transcriptional regulatory family.</text>
</comment>
<name>A0A556AL66_9BURK</name>
<dbReference type="PANTHER" id="PTHR30118">
    <property type="entry name" value="HTH-TYPE TRANSCRIPTIONAL REGULATOR LEUO-RELATED"/>
    <property type="match status" value="1"/>
</dbReference>
<dbReference type="GO" id="GO:0003677">
    <property type="term" value="F:DNA binding"/>
    <property type="evidence" value="ECO:0007669"/>
    <property type="project" value="UniProtKB-KW"/>
</dbReference>
<comment type="caution">
    <text evidence="6">The sequence shown here is derived from an EMBL/GenBank/DDBJ whole genome shotgun (WGS) entry which is preliminary data.</text>
</comment>
<dbReference type="Pfam" id="PF03466">
    <property type="entry name" value="LysR_substrate"/>
    <property type="match status" value="1"/>
</dbReference>
<dbReference type="RefSeq" id="WP_143948831.1">
    <property type="nucleotide sequence ID" value="NZ_BAABMB010000006.1"/>
</dbReference>
<keyword evidence="2" id="KW-0805">Transcription regulation</keyword>
<dbReference type="SUPFAM" id="SSF46785">
    <property type="entry name" value="Winged helix' DNA-binding domain"/>
    <property type="match status" value="1"/>
</dbReference>
<sequence length="298" mass="32790">MDLEEIDLNLLLVLHHLLDTRSVSRTAQRLGITQPGVSNALKRLRTMLEDDVFVRTADGMQATPYALELAAPVQRALDGLRTALSQGNRFEPAHSQREFTIAMSDLGEVALLPALMEGLATAAPGVALHTVRNDGADLADAMQSGRVDLALGLITHLPKGTFQRRLFAQRYVCLYRRGHAFDGRKPSLRRFFAAEHVTVSQGAGHARADRIIEAAGTRRVRLRVPHFVSVAPLVAGSDLVATVPERYAQRLAGPFGLAYCPHPVALPSVDINLFWHARFHRDPANRWLRGFVVAHLGE</sequence>
<evidence type="ECO:0000313" key="7">
    <source>
        <dbReference type="Proteomes" id="UP000318405"/>
    </source>
</evidence>
<evidence type="ECO:0000259" key="5">
    <source>
        <dbReference type="PROSITE" id="PS50931"/>
    </source>
</evidence>
<evidence type="ECO:0000313" key="6">
    <source>
        <dbReference type="EMBL" id="TSH93619.1"/>
    </source>
</evidence>
<dbReference type="PROSITE" id="PS50931">
    <property type="entry name" value="HTH_LYSR"/>
    <property type="match status" value="1"/>
</dbReference>
<dbReference type="InterPro" id="IPR036390">
    <property type="entry name" value="WH_DNA-bd_sf"/>
</dbReference>
<dbReference type="PRINTS" id="PR00039">
    <property type="entry name" value="HTHLYSR"/>
</dbReference>
<evidence type="ECO:0000256" key="4">
    <source>
        <dbReference type="ARBA" id="ARBA00023163"/>
    </source>
</evidence>
<evidence type="ECO:0000256" key="2">
    <source>
        <dbReference type="ARBA" id="ARBA00023015"/>
    </source>
</evidence>
<evidence type="ECO:0000256" key="1">
    <source>
        <dbReference type="ARBA" id="ARBA00009437"/>
    </source>
</evidence>
<evidence type="ECO:0000256" key="3">
    <source>
        <dbReference type="ARBA" id="ARBA00023125"/>
    </source>
</evidence>
<dbReference type="OrthoDB" id="8583877at2"/>
<dbReference type="InterPro" id="IPR036388">
    <property type="entry name" value="WH-like_DNA-bd_sf"/>
</dbReference>
<keyword evidence="7" id="KW-1185">Reference proteome</keyword>